<dbReference type="PANTHER" id="PTHR43037:SF1">
    <property type="entry name" value="BLL1128 PROTEIN"/>
    <property type="match status" value="1"/>
</dbReference>
<feature type="chain" id="PRO_5009528494" description="Secretion system C-terminal sorting domain-containing protein" evidence="2">
    <location>
        <begin position="24"/>
        <end position="655"/>
    </location>
</feature>
<dbReference type="AlphaFoldDB" id="A0A1F7F803"/>
<dbReference type="InterPro" id="IPR029058">
    <property type="entry name" value="AB_hydrolase_fold"/>
</dbReference>
<name>A0A1F7F803_UNCRA</name>
<dbReference type="Pfam" id="PF00756">
    <property type="entry name" value="Esterase"/>
    <property type="match status" value="1"/>
</dbReference>
<dbReference type="Gene3D" id="3.40.50.1820">
    <property type="entry name" value="alpha/beta hydrolase"/>
    <property type="match status" value="1"/>
</dbReference>
<evidence type="ECO:0000313" key="3">
    <source>
        <dbReference type="EMBL" id="OGK02647.1"/>
    </source>
</evidence>
<accession>A0A1F7F803</accession>
<evidence type="ECO:0000313" key="4">
    <source>
        <dbReference type="Proteomes" id="UP000179243"/>
    </source>
</evidence>
<dbReference type="InterPro" id="IPR026444">
    <property type="entry name" value="Secre_tail"/>
</dbReference>
<dbReference type="PANTHER" id="PTHR43037">
    <property type="entry name" value="UNNAMED PRODUCT-RELATED"/>
    <property type="match status" value="1"/>
</dbReference>
<organism evidence="3 4">
    <name type="scientific">Candidatus Raymondbacteria bacterium RIFOXYD12_FULL_49_13</name>
    <dbReference type="NCBI Taxonomy" id="1817890"/>
    <lineage>
        <taxon>Bacteria</taxon>
        <taxon>Raymondiibacteriota</taxon>
    </lineage>
</organism>
<comment type="caution">
    <text evidence="3">The sequence shown here is derived from an EMBL/GenBank/DDBJ whole genome shotgun (WGS) entry which is preliminary data.</text>
</comment>
<evidence type="ECO:0000256" key="2">
    <source>
        <dbReference type="SAM" id="SignalP"/>
    </source>
</evidence>
<protein>
    <recommendedName>
        <fullName evidence="5">Secretion system C-terminal sorting domain-containing protein</fullName>
    </recommendedName>
</protein>
<reference evidence="3 4" key="1">
    <citation type="journal article" date="2016" name="Nat. Commun.">
        <title>Thousands of microbial genomes shed light on interconnected biogeochemical processes in an aquifer system.</title>
        <authorList>
            <person name="Anantharaman K."/>
            <person name="Brown C.T."/>
            <person name="Hug L.A."/>
            <person name="Sharon I."/>
            <person name="Castelle C.J."/>
            <person name="Probst A.J."/>
            <person name="Thomas B.C."/>
            <person name="Singh A."/>
            <person name="Wilkins M.J."/>
            <person name="Karaoz U."/>
            <person name="Brodie E.L."/>
            <person name="Williams K.H."/>
            <person name="Hubbard S.S."/>
            <person name="Banfield J.F."/>
        </authorList>
    </citation>
    <scope>NUCLEOTIDE SEQUENCE [LARGE SCALE GENOMIC DNA]</scope>
</reference>
<proteinExistence type="predicted"/>
<dbReference type="NCBIfam" id="TIGR04183">
    <property type="entry name" value="Por_Secre_tail"/>
    <property type="match status" value="1"/>
</dbReference>
<dbReference type="EMBL" id="MFYX01000104">
    <property type="protein sequence ID" value="OGK02647.1"/>
    <property type="molecule type" value="Genomic_DNA"/>
</dbReference>
<evidence type="ECO:0008006" key="5">
    <source>
        <dbReference type="Google" id="ProtNLM"/>
    </source>
</evidence>
<dbReference type="Proteomes" id="UP000179243">
    <property type="component" value="Unassembled WGS sequence"/>
</dbReference>
<evidence type="ECO:0000256" key="1">
    <source>
        <dbReference type="ARBA" id="ARBA00022729"/>
    </source>
</evidence>
<keyword evidence="1 2" id="KW-0732">Signal</keyword>
<dbReference type="InterPro" id="IPR000801">
    <property type="entry name" value="Esterase-like"/>
</dbReference>
<dbReference type="SUPFAM" id="SSF53474">
    <property type="entry name" value="alpha/beta-Hydrolases"/>
    <property type="match status" value="1"/>
</dbReference>
<dbReference type="InterPro" id="IPR050955">
    <property type="entry name" value="Plant_Biomass_Hydrol_Est"/>
</dbReference>
<feature type="signal peptide" evidence="2">
    <location>
        <begin position="1"/>
        <end position="23"/>
    </location>
</feature>
<sequence length="655" mass="71956">MKNTRPFSCFVIAVFCLAYIVNAATVTDLIARYSKGQVFITFQEIPDSGVTYDVYKSDNPITEISGLSPIAVLAQNSGTNLYTSARFVVTDTGTPLPAGYGLLVYTCNTDGPYYYAVTNSLDSSITAGVNTLSQPVQETRLDVPGAVQIGPVTVNGEGASVTPYFAWEDYTTWDHTKGYYGNRFNVVSERLPLDTTKMYPLTLKVHGAGTNGYAEPGTYVGVPNGVYIIPRDFCYVYGLLDPYTQSGRFYSGWFGYSTNGLAINYTERRCVRYINLVKAELKFRIDTTRVYVTGGSMGGGGSMHIAYHNPQVFAAAAPSIGWVNPHMWASGNWSGMFGAPGDSMRVNSTGGPAWWNWQDMTWVVNTEPELLPPIIHTFRKDDNTVSPADYPELLQQTEEKKYFHVSRWMNGGHSEFYYTTGQCAYFRFRKNEAYPAFSNASNSDSFSIQEGQRNFYLDWSSSLHDLLPSDAQDNVIDSADIFKMSFKSLSGADASADVTIRNAQHFKAPANALVHWRNLDQQSLAHIDSGTVTADANGLVTVPQLSITTAGSRLILTPDGWSNIGMVNKLREKPGMPCLSVSPNPFNPTTTISIGQVHGPALNAGIYNISGRHLTNLVMRDGFAIWNATAFSSGVYIIKVVTSSGVLTKQMILLR</sequence>
<gene>
    <name evidence="3" type="ORF">A2519_11340</name>
</gene>